<proteinExistence type="evidence at transcript level"/>
<accession>C4J7J3</accession>
<evidence type="ECO:0000313" key="1">
    <source>
        <dbReference type="EMBL" id="ACR37143.1"/>
    </source>
</evidence>
<organism evidence="1">
    <name type="scientific">Zea mays</name>
    <name type="common">Maize</name>
    <dbReference type="NCBI Taxonomy" id="4577"/>
    <lineage>
        <taxon>Eukaryota</taxon>
        <taxon>Viridiplantae</taxon>
        <taxon>Streptophyta</taxon>
        <taxon>Embryophyta</taxon>
        <taxon>Tracheophyta</taxon>
        <taxon>Spermatophyta</taxon>
        <taxon>Magnoliopsida</taxon>
        <taxon>Liliopsida</taxon>
        <taxon>Poales</taxon>
        <taxon>Poaceae</taxon>
        <taxon>PACMAD clade</taxon>
        <taxon>Panicoideae</taxon>
        <taxon>Andropogonodae</taxon>
        <taxon>Andropogoneae</taxon>
        <taxon>Tripsacinae</taxon>
        <taxon>Zea</taxon>
    </lineage>
</organism>
<reference evidence="1" key="1">
    <citation type="journal article" date="2009" name="PLoS Genet.">
        <title>Sequencing, mapping, and analysis of 27,455 maize full-length cDNAs.</title>
        <authorList>
            <person name="Soderlund C."/>
            <person name="Descour A."/>
            <person name="Kudrna D."/>
            <person name="Bomhoff M."/>
            <person name="Boyd L."/>
            <person name="Currie J."/>
            <person name="Angelova A."/>
            <person name="Collura K."/>
            <person name="Wissotski M."/>
            <person name="Ashley E."/>
            <person name="Morrow D."/>
            <person name="Fernandes J."/>
            <person name="Walbot V."/>
            <person name="Yu Y."/>
        </authorList>
    </citation>
    <scope>NUCLEOTIDE SEQUENCE</scope>
    <source>
        <strain evidence="1">B73</strain>
    </source>
</reference>
<name>C4J7J3_MAIZE</name>
<dbReference type="EMBL" id="BT086790">
    <property type="protein sequence ID" value="ACR37143.1"/>
    <property type="molecule type" value="mRNA"/>
</dbReference>
<protein>
    <submittedName>
        <fullName evidence="1">Uncharacterized protein</fullName>
    </submittedName>
</protein>
<dbReference type="AlphaFoldDB" id="C4J7J3"/>
<sequence>MEDDESRMTKTGMETFFGSCVLMLCTSRLP</sequence>
<reference evidence="1" key="2">
    <citation type="submission" date="2012-06" db="EMBL/GenBank/DDBJ databases">
        <authorList>
            <person name="Yu Y."/>
            <person name="Currie J."/>
            <person name="Lomeli R."/>
            <person name="Angelova A."/>
            <person name="Collura K."/>
            <person name="Wissotski M."/>
            <person name="Campos D."/>
            <person name="Kudrna D."/>
            <person name="Golser W."/>
            <person name="Ashely E."/>
            <person name="Descour A."/>
            <person name="Fernandes J."/>
            <person name="Soderlund C."/>
            <person name="Walbot V."/>
        </authorList>
    </citation>
    <scope>NUCLEOTIDE SEQUENCE</scope>
    <source>
        <strain evidence="1">B73</strain>
    </source>
</reference>